<dbReference type="PIRSF" id="PIRSF038141">
    <property type="entry name" value="PP1_12ABC_vert"/>
    <property type="match status" value="1"/>
</dbReference>
<evidence type="ECO:0000256" key="6">
    <source>
        <dbReference type="PROSITE-ProRule" id="PRU00023"/>
    </source>
</evidence>
<dbReference type="SMART" id="SM00248">
    <property type="entry name" value="ANK"/>
    <property type="match status" value="5"/>
</dbReference>
<feature type="repeat" description="ANK" evidence="6">
    <location>
        <begin position="233"/>
        <end position="265"/>
    </location>
</feature>
<evidence type="ECO:0000313" key="11">
    <source>
        <dbReference type="Proteomes" id="UP000694388"/>
    </source>
</evidence>
<evidence type="ECO:0000256" key="1">
    <source>
        <dbReference type="ARBA" id="ARBA00004496"/>
    </source>
</evidence>
<evidence type="ECO:0000256" key="3">
    <source>
        <dbReference type="ARBA" id="ARBA00022737"/>
    </source>
</evidence>
<feature type="compositionally biased region" description="Basic and acidic residues" evidence="7">
    <location>
        <begin position="585"/>
        <end position="594"/>
    </location>
</feature>
<feature type="compositionally biased region" description="Basic and acidic residues" evidence="7">
    <location>
        <begin position="389"/>
        <end position="404"/>
    </location>
</feature>
<feature type="repeat" description="ANK" evidence="6">
    <location>
        <begin position="200"/>
        <end position="232"/>
    </location>
</feature>
<dbReference type="InterPro" id="IPR017401">
    <property type="entry name" value="MYPT1/MYPT2/Mbs85"/>
</dbReference>
<feature type="compositionally biased region" description="Basic residues" evidence="7">
    <location>
        <begin position="540"/>
        <end position="550"/>
    </location>
</feature>
<evidence type="ECO:0000256" key="4">
    <source>
        <dbReference type="ARBA" id="ARBA00023043"/>
    </source>
</evidence>
<feature type="compositionally biased region" description="Basic residues" evidence="7">
    <location>
        <begin position="667"/>
        <end position="676"/>
    </location>
</feature>
<feature type="region of interest" description="Disordered" evidence="7">
    <location>
        <begin position="645"/>
        <end position="676"/>
    </location>
</feature>
<evidence type="ECO:0000256" key="7">
    <source>
        <dbReference type="SAM" id="MobiDB-lite"/>
    </source>
</evidence>
<dbReference type="PANTHER" id="PTHR24179:SF20">
    <property type="entry name" value="PROTEIN PHOSPHATASE 1 REGULATORY SUBUNIT 12A"/>
    <property type="match status" value="1"/>
</dbReference>
<dbReference type="GO" id="GO:0019901">
    <property type="term" value="F:protein kinase binding"/>
    <property type="evidence" value="ECO:0007669"/>
    <property type="project" value="InterPro"/>
</dbReference>
<keyword evidence="11" id="KW-1185">Reference proteome</keyword>
<sequence>MKMCPHLQHKRGEQLRRWVGSQTDSESPVMKKKKLAKVKFDDGAVFLAACSSGDTGEVLRLLERGADINHSNVDGLSALHQACIDENIDMVRFLVECGANINQADNEGWTPLHAAASCGYFDIAKYLLHHGVNVAAVNNEGELPLDITEDEAMEEMLQEELNRQGVDVEAARKEEQQLMLRDAHQWLNSRRVHDVRHPKSGGSALHVAAAKSYVDVLKLLIQTGMDINVRDNDGWTPLHAAAHWGKEEACHILVENLCDMHAVNKVGQTAFDVADEDILGYLEELVAKQKAVSLGTYASSENIFVIETLSSLKEKQRGEDRTQERKIIERANEGDVSLHKDDSSSSSSDSECEPEGSETEEETAENAGIVDFRDCFGGSFQSRFPTLPEARREDIHSDERRDESPATWRQGLRKTGSYGALPEAGSTGTTQGVLREKDPSSLTTTGLIRSASSPRLTTLEKDIEKRLARVLPTISDGNRTEDKNIVHVHSFHVVIKGKYIHALYCANIDLNKLCFSPLCVCSIRSYLTPVRDEESESQRKARSRQARQTRRSTQGITLTDLREAEKIRMHSSDQRAKEQPQPSQEEGKQESNRAGLETKDILDIRVRYVRNPITEVCVASTFVVFLIMFYSRMFQRKSSALSGESAEEDVSADGERQEGKARLSVRERRRPREKRRSTGVSYRPLDVIFVFASLLFFFFSFLLCFYFHDCPPPSLSHQLLFQVLSTFLCVVFASIQTLGELKADNQRLKDENAALIRVISKLSK</sequence>
<keyword evidence="2 5" id="KW-0963">Cytoplasm</keyword>
<protein>
    <recommendedName>
        <fullName evidence="5">Protein phosphatase 1 regulatory subunit</fullName>
    </recommendedName>
</protein>
<dbReference type="GO" id="GO:0004857">
    <property type="term" value="F:enzyme inhibitor activity"/>
    <property type="evidence" value="ECO:0007669"/>
    <property type="project" value="TreeGrafter"/>
</dbReference>
<feature type="domain" description="cGMP-dependent protein kinase interacting" evidence="9">
    <location>
        <begin position="734"/>
        <end position="764"/>
    </location>
</feature>
<dbReference type="PRINTS" id="PR01415">
    <property type="entry name" value="ANKYRIN"/>
</dbReference>
<feature type="repeat" description="ANK" evidence="6">
    <location>
        <begin position="74"/>
        <end position="106"/>
    </location>
</feature>
<dbReference type="InterPro" id="IPR002110">
    <property type="entry name" value="Ankyrin_rpt"/>
</dbReference>
<keyword evidence="8" id="KW-0472">Membrane</keyword>
<name>A0A8C4NFG0_EPTBU</name>
<dbReference type="GO" id="GO:0019208">
    <property type="term" value="F:phosphatase regulator activity"/>
    <property type="evidence" value="ECO:0007669"/>
    <property type="project" value="UniProtKB-UniRule"/>
</dbReference>
<dbReference type="Ensembl" id="ENSEBUT00000002043.1">
    <property type="protein sequence ID" value="ENSEBUP00000001709.1"/>
    <property type="gene ID" value="ENSEBUG00000001291.1"/>
</dbReference>
<dbReference type="SUPFAM" id="SSF48403">
    <property type="entry name" value="Ankyrin repeat"/>
    <property type="match status" value="1"/>
</dbReference>
<dbReference type="Pfam" id="PF12796">
    <property type="entry name" value="Ank_2"/>
    <property type="match status" value="2"/>
</dbReference>
<dbReference type="InterPro" id="IPR036770">
    <property type="entry name" value="Ankyrin_rpt-contain_sf"/>
</dbReference>
<feature type="transmembrane region" description="Helical" evidence="8">
    <location>
        <begin position="685"/>
        <end position="708"/>
    </location>
</feature>
<keyword evidence="4 6" id="KW-0040">ANK repeat</keyword>
<feature type="compositionally biased region" description="Acidic residues" evidence="7">
    <location>
        <begin position="350"/>
        <end position="364"/>
    </location>
</feature>
<keyword evidence="8" id="KW-0812">Transmembrane</keyword>
<keyword evidence="8" id="KW-1133">Transmembrane helix</keyword>
<dbReference type="PROSITE" id="PS50088">
    <property type="entry name" value="ANK_REPEAT"/>
    <property type="match status" value="4"/>
</dbReference>
<feature type="region of interest" description="Disordered" evidence="7">
    <location>
        <begin position="532"/>
        <end position="594"/>
    </location>
</feature>
<evidence type="ECO:0000256" key="8">
    <source>
        <dbReference type="SAM" id="Phobius"/>
    </source>
</evidence>
<comment type="subunit">
    <text evidence="5">PP1 comprises a catalytic subunit, and one or several targeting or regulatory subunits.</text>
</comment>
<feature type="transmembrane region" description="Helical" evidence="8">
    <location>
        <begin position="613"/>
        <end position="631"/>
    </location>
</feature>
<dbReference type="Proteomes" id="UP000694388">
    <property type="component" value="Unplaced"/>
</dbReference>
<evidence type="ECO:0000259" key="9">
    <source>
        <dbReference type="Pfam" id="PF15898"/>
    </source>
</evidence>
<dbReference type="Gene3D" id="6.10.140.390">
    <property type="match status" value="1"/>
</dbReference>
<feature type="region of interest" description="Disordered" evidence="7">
    <location>
        <begin position="314"/>
        <end position="368"/>
    </location>
</feature>
<dbReference type="PANTHER" id="PTHR24179">
    <property type="entry name" value="PROTEIN PHOSPHATASE 1 REGULATORY SUBUNIT 12"/>
    <property type="match status" value="1"/>
</dbReference>
<reference evidence="10" key="2">
    <citation type="submission" date="2025-09" db="UniProtKB">
        <authorList>
            <consortium name="Ensembl"/>
        </authorList>
    </citation>
    <scope>IDENTIFICATION</scope>
</reference>
<dbReference type="AlphaFoldDB" id="A0A8C4NFG0"/>
<evidence type="ECO:0000256" key="5">
    <source>
        <dbReference type="PIRNR" id="PIRNR038141"/>
    </source>
</evidence>
<dbReference type="Gene3D" id="1.25.40.20">
    <property type="entry name" value="Ankyrin repeat-containing domain"/>
    <property type="match status" value="2"/>
</dbReference>
<dbReference type="GO" id="GO:0031672">
    <property type="term" value="C:A band"/>
    <property type="evidence" value="ECO:0007669"/>
    <property type="project" value="TreeGrafter"/>
</dbReference>
<feature type="region of interest" description="Disordered" evidence="7">
    <location>
        <begin position="383"/>
        <end position="446"/>
    </location>
</feature>
<proteinExistence type="predicted"/>
<feature type="transmembrane region" description="Helical" evidence="8">
    <location>
        <begin position="720"/>
        <end position="739"/>
    </location>
</feature>
<dbReference type="Pfam" id="PF15898">
    <property type="entry name" value="PRKG1_interact"/>
    <property type="match status" value="1"/>
</dbReference>
<dbReference type="InterPro" id="IPR051226">
    <property type="entry name" value="PP1_Regulatory_Subunit"/>
</dbReference>
<organism evidence="10 11">
    <name type="scientific">Eptatretus burgeri</name>
    <name type="common">Inshore hagfish</name>
    <dbReference type="NCBI Taxonomy" id="7764"/>
    <lineage>
        <taxon>Eukaryota</taxon>
        <taxon>Metazoa</taxon>
        <taxon>Chordata</taxon>
        <taxon>Craniata</taxon>
        <taxon>Vertebrata</taxon>
        <taxon>Cyclostomata</taxon>
        <taxon>Myxini</taxon>
        <taxon>Myxiniformes</taxon>
        <taxon>Myxinidae</taxon>
        <taxon>Eptatretinae</taxon>
        <taxon>Eptatretus</taxon>
    </lineage>
</organism>
<dbReference type="GeneTree" id="ENSGT00940000156120"/>
<comment type="subcellular location">
    <subcellularLocation>
        <location evidence="1 5">Cytoplasm</location>
    </subcellularLocation>
</comment>
<dbReference type="GO" id="GO:0030018">
    <property type="term" value="C:Z disc"/>
    <property type="evidence" value="ECO:0007669"/>
    <property type="project" value="TreeGrafter"/>
</dbReference>
<dbReference type="PROSITE" id="PS50297">
    <property type="entry name" value="ANK_REP_REGION"/>
    <property type="match status" value="4"/>
</dbReference>
<reference evidence="10" key="1">
    <citation type="submission" date="2025-08" db="UniProtKB">
        <authorList>
            <consortium name="Ensembl"/>
        </authorList>
    </citation>
    <scope>IDENTIFICATION</scope>
</reference>
<feature type="compositionally biased region" description="Basic and acidic residues" evidence="7">
    <location>
        <begin position="653"/>
        <end position="666"/>
    </location>
</feature>
<evidence type="ECO:0000313" key="10">
    <source>
        <dbReference type="Ensembl" id="ENSEBUP00000001709.1"/>
    </source>
</evidence>
<dbReference type="FunFam" id="1.25.40.20:FF:000004">
    <property type="entry name" value="Phosphatase 1 regulatory subunit 12A"/>
    <property type="match status" value="1"/>
</dbReference>
<accession>A0A8C4NFG0</accession>
<dbReference type="GO" id="GO:0007165">
    <property type="term" value="P:signal transduction"/>
    <property type="evidence" value="ECO:0007669"/>
    <property type="project" value="InterPro"/>
</dbReference>
<dbReference type="OMA" id="TIFDNRE"/>
<dbReference type="FunFam" id="1.25.40.20:FF:000898">
    <property type="entry name" value="Protein phosphatase 1 regulatory subunit 12A"/>
    <property type="match status" value="1"/>
</dbReference>
<feature type="compositionally biased region" description="Basic and acidic residues" evidence="7">
    <location>
        <begin position="560"/>
        <end position="578"/>
    </location>
</feature>
<feature type="repeat" description="ANK" evidence="6">
    <location>
        <begin position="107"/>
        <end position="139"/>
    </location>
</feature>
<evidence type="ECO:0000256" key="2">
    <source>
        <dbReference type="ARBA" id="ARBA00022490"/>
    </source>
</evidence>
<feature type="compositionally biased region" description="Basic and acidic residues" evidence="7">
    <location>
        <begin position="314"/>
        <end position="343"/>
    </location>
</feature>
<dbReference type="InterPro" id="IPR031775">
    <property type="entry name" value="PRKG1_interact"/>
</dbReference>
<keyword evidence="3" id="KW-0677">Repeat</keyword>